<dbReference type="PANTHER" id="PTHR43133:SF57">
    <property type="entry name" value="RNA POLYMERASE SIGMA-70 FACTOR"/>
    <property type="match status" value="1"/>
</dbReference>
<organism evidence="5">
    <name type="scientific">marine sediment metagenome</name>
    <dbReference type="NCBI Taxonomy" id="412755"/>
    <lineage>
        <taxon>unclassified sequences</taxon>
        <taxon>metagenomes</taxon>
        <taxon>ecological metagenomes</taxon>
    </lineage>
</organism>
<sequence>MLEVEAGEISLTKERTAVTKPTKAMIGSLYQEYYDRIVRYICVRINDQSGAENLGGDVFLKALQSLDSYRGRTEQMRAWLFKIAHNLVVDYLRKMSKRKA</sequence>
<dbReference type="InterPro" id="IPR007627">
    <property type="entry name" value="RNA_pol_sigma70_r2"/>
</dbReference>
<proteinExistence type="predicted"/>
<evidence type="ECO:0000259" key="4">
    <source>
        <dbReference type="Pfam" id="PF04542"/>
    </source>
</evidence>
<dbReference type="SUPFAM" id="SSF88946">
    <property type="entry name" value="Sigma2 domain of RNA polymerase sigma factors"/>
    <property type="match status" value="1"/>
</dbReference>
<dbReference type="InterPro" id="IPR039425">
    <property type="entry name" value="RNA_pol_sigma-70-like"/>
</dbReference>
<dbReference type="PANTHER" id="PTHR43133">
    <property type="entry name" value="RNA POLYMERASE ECF-TYPE SIGMA FACTO"/>
    <property type="match status" value="1"/>
</dbReference>
<feature type="non-terminal residue" evidence="5">
    <location>
        <position position="100"/>
    </location>
</feature>
<reference evidence="5" key="1">
    <citation type="journal article" date="2014" name="Front. Microbiol.">
        <title>High frequency of phylogenetically diverse reductive dehalogenase-homologous genes in deep subseafloor sedimentary metagenomes.</title>
        <authorList>
            <person name="Kawai M."/>
            <person name="Futagami T."/>
            <person name="Toyoda A."/>
            <person name="Takaki Y."/>
            <person name="Nishi S."/>
            <person name="Hori S."/>
            <person name="Arai W."/>
            <person name="Tsubouchi T."/>
            <person name="Morono Y."/>
            <person name="Uchiyama I."/>
            <person name="Ito T."/>
            <person name="Fujiyama A."/>
            <person name="Inagaki F."/>
            <person name="Takami H."/>
        </authorList>
    </citation>
    <scope>NUCLEOTIDE SEQUENCE</scope>
    <source>
        <strain evidence="5">Expedition CK06-06</strain>
    </source>
</reference>
<name>X1NP12_9ZZZZ</name>
<keyword evidence="2" id="KW-0731">Sigma factor</keyword>
<feature type="domain" description="RNA polymerase sigma-70 region 2" evidence="4">
    <location>
        <begin position="29"/>
        <end position="96"/>
    </location>
</feature>
<evidence type="ECO:0000256" key="3">
    <source>
        <dbReference type="ARBA" id="ARBA00023163"/>
    </source>
</evidence>
<dbReference type="InterPro" id="IPR013325">
    <property type="entry name" value="RNA_pol_sigma_r2"/>
</dbReference>
<dbReference type="Pfam" id="PF04542">
    <property type="entry name" value="Sigma70_r2"/>
    <property type="match status" value="1"/>
</dbReference>
<keyword evidence="1" id="KW-0805">Transcription regulation</keyword>
<dbReference type="GO" id="GO:0016987">
    <property type="term" value="F:sigma factor activity"/>
    <property type="evidence" value="ECO:0007669"/>
    <property type="project" value="UniProtKB-KW"/>
</dbReference>
<keyword evidence="3" id="KW-0804">Transcription</keyword>
<dbReference type="AlphaFoldDB" id="X1NP12"/>
<protein>
    <recommendedName>
        <fullName evidence="4">RNA polymerase sigma-70 region 2 domain-containing protein</fullName>
    </recommendedName>
</protein>
<dbReference type="GO" id="GO:0006352">
    <property type="term" value="P:DNA-templated transcription initiation"/>
    <property type="evidence" value="ECO:0007669"/>
    <property type="project" value="InterPro"/>
</dbReference>
<evidence type="ECO:0000256" key="2">
    <source>
        <dbReference type="ARBA" id="ARBA00023082"/>
    </source>
</evidence>
<comment type="caution">
    <text evidence="5">The sequence shown here is derived from an EMBL/GenBank/DDBJ whole genome shotgun (WGS) entry which is preliminary data.</text>
</comment>
<accession>X1NP12</accession>
<dbReference type="EMBL" id="BARV01022465">
    <property type="protein sequence ID" value="GAI20424.1"/>
    <property type="molecule type" value="Genomic_DNA"/>
</dbReference>
<evidence type="ECO:0000256" key="1">
    <source>
        <dbReference type="ARBA" id="ARBA00023015"/>
    </source>
</evidence>
<evidence type="ECO:0000313" key="5">
    <source>
        <dbReference type="EMBL" id="GAI20424.1"/>
    </source>
</evidence>
<gene>
    <name evidence="5" type="ORF">S06H3_37034</name>
</gene>
<dbReference type="Gene3D" id="1.10.1740.10">
    <property type="match status" value="1"/>
</dbReference>